<dbReference type="OrthoDB" id="4589676at2759"/>
<feature type="region of interest" description="Disordered" evidence="1">
    <location>
        <begin position="29"/>
        <end position="60"/>
    </location>
</feature>
<keyword evidence="4" id="KW-1185">Reference proteome</keyword>
<feature type="compositionally biased region" description="Low complexity" evidence="1">
    <location>
        <begin position="119"/>
        <end position="132"/>
    </location>
</feature>
<organism evidence="3 4">
    <name type="scientific">Neurospora crassa (strain ATCC 24698 / 74-OR23-1A / CBS 708.71 / DSM 1257 / FGSC 987)</name>
    <dbReference type="NCBI Taxonomy" id="367110"/>
    <lineage>
        <taxon>Eukaryota</taxon>
        <taxon>Fungi</taxon>
        <taxon>Dikarya</taxon>
        <taxon>Ascomycota</taxon>
        <taxon>Pezizomycotina</taxon>
        <taxon>Sordariomycetes</taxon>
        <taxon>Sordariomycetidae</taxon>
        <taxon>Sordariales</taxon>
        <taxon>Sordariaceae</taxon>
        <taxon>Neurospora</taxon>
    </lineage>
</organism>
<feature type="chain" id="PRO_5004192769" evidence="2">
    <location>
        <begin position="27"/>
        <end position="287"/>
    </location>
</feature>
<evidence type="ECO:0000313" key="4">
    <source>
        <dbReference type="Proteomes" id="UP000001805"/>
    </source>
</evidence>
<name>Q1K587_NEUCR</name>
<dbReference type="RefSeq" id="XP_956653.1">
    <property type="nucleotide sequence ID" value="XM_951560.1"/>
</dbReference>
<dbReference type="AlphaFoldDB" id="Q1K587"/>
<evidence type="ECO:0000313" key="3">
    <source>
        <dbReference type="EMBL" id="EAA27417.1"/>
    </source>
</evidence>
<dbReference type="EMBL" id="CM002241">
    <property type="protein sequence ID" value="EAA27417.1"/>
    <property type="molecule type" value="Genomic_DNA"/>
</dbReference>
<gene>
    <name evidence="3" type="ORF">NCU05155</name>
</gene>
<evidence type="ECO:0000256" key="2">
    <source>
        <dbReference type="SAM" id="SignalP"/>
    </source>
</evidence>
<accession>Q1K587</accession>
<feature type="compositionally biased region" description="Low complexity" evidence="1">
    <location>
        <begin position="42"/>
        <end position="60"/>
    </location>
</feature>
<reference evidence="3 4" key="1">
    <citation type="journal article" date="2003" name="Nature">
        <title>The genome sequence of the filamentous fungus Neurospora crassa.</title>
        <authorList>
            <person name="Galagan J.E."/>
            <person name="Calvo S.E."/>
            <person name="Borkovich K.A."/>
            <person name="Selker E.U."/>
            <person name="Read N.D."/>
            <person name="Jaffe D."/>
            <person name="FitzHugh W."/>
            <person name="Ma L.J."/>
            <person name="Smirnov S."/>
            <person name="Purcell S."/>
            <person name="Rehman B."/>
            <person name="Elkins T."/>
            <person name="Engels R."/>
            <person name="Wang S."/>
            <person name="Nielsen C.B."/>
            <person name="Butler J."/>
            <person name="Endrizzi M."/>
            <person name="Qui D."/>
            <person name="Ianakiev P."/>
            <person name="Bell-Pedersen D."/>
            <person name="Nelson M.A."/>
            <person name="Werner-Washburne M."/>
            <person name="Selitrennikoff C.P."/>
            <person name="Kinsey J.A."/>
            <person name="Braun E.L."/>
            <person name="Zelter A."/>
            <person name="Schulte U."/>
            <person name="Kothe G.O."/>
            <person name="Jedd G."/>
            <person name="Mewes W."/>
            <person name="Staben C."/>
            <person name="Marcotte E."/>
            <person name="Greenberg D."/>
            <person name="Roy A."/>
            <person name="Foley K."/>
            <person name="Naylor J."/>
            <person name="Stange-Thomann N."/>
            <person name="Barrett R."/>
            <person name="Gnerre S."/>
            <person name="Kamal M."/>
            <person name="Kamvysselis M."/>
            <person name="Mauceli E."/>
            <person name="Bielke C."/>
            <person name="Rudd S."/>
            <person name="Frishman D."/>
            <person name="Krystofova S."/>
            <person name="Rasmussen C."/>
            <person name="Metzenberg R.L."/>
            <person name="Perkins D.D."/>
            <person name="Kroken S."/>
            <person name="Cogoni C."/>
            <person name="Macino G."/>
            <person name="Catcheside D."/>
            <person name="Li W."/>
            <person name="Pratt R.J."/>
            <person name="Osmani S.A."/>
            <person name="DeSouza C.P."/>
            <person name="Glass L."/>
            <person name="Orbach M.J."/>
            <person name="Berglund J.A."/>
            <person name="Voelker R."/>
            <person name="Yarden O."/>
            <person name="Plamann M."/>
            <person name="Seiler S."/>
            <person name="Dunlap J."/>
            <person name="Radford A."/>
            <person name="Aramayo R."/>
            <person name="Natvig D.O."/>
            <person name="Alex L.A."/>
            <person name="Mannhaupt G."/>
            <person name="Ebbole D.J."/>
            <person name="Freitag M."/>
            <person name="Paulsen I."/>
            <person name="Sachs M.S."/>
            <person name="Lander E.S."/>
            <person name="Nusbaum C."/>
            <person name="Birren B."/>
        </authorList>
    </citation>
    <scope>NUCLEOTIDE SEQUENCE [LARGE SCALE GENOMIC DNA]</scope>
    <source>
        <strain evidence="4">ATCC 24698 / 74-OR23-1A / CBS 708.71 / DSM 1257 / FGSC 987</strain>
    </source>
</reference>
<keyword evidence="2" id="KW-0732">Signal</keyword>
<feature type="signal peptide" evidence="2">
    <location>
        <begin position="1"/>
        <end position="26"/>
    </location>
</feature>
<dbReference type="HOGENOM" id="CLU_1073985_0_0_1"/>
<feature type="region of interest" description="Disordered" evidence="1">
    <location>
        <begin position="255"/>
        <end position="287"/>
    </location>
</feature>
<dbReference type="InParanoid" id="Q1K587"/>
<dbReference type="KEGG" id="ncr:NCU05155"/>
<proteinExistence type="predicted"/>
<dbReference type="PaxDb" id="5141-EFNCRP00000001515"/>
<protein>
    <submittedName>
        <fullName evidence="3">Uncharacterized protein</fullName>
    </submittedName>
</protein>
<dbReference type="Proteomes" id="UP000001805">
    <property type="component" value="Chromosome 5, Linkage Group VI"/>
</dbReference>
<dbReference type="VEuPathDB" id="FungiDB:NCU05155"/>
<sequence>MMRAFPPLTSAKGALSLALLASLSLALPQSGSQRSDTTGEYTLSPNTSTSSTASTHLSPSLIHSSLPTLDSKAQVKNDQREDVSTATIYSTIIVPTATELTTIMILTVITNAPPPSPSPSTTTSSLGTSTSSTSNCIVEGGADGICITVVPIWPTNTLPPAAVVKRQTTQTQTPSISYSSTSTSTASVTVIEILTVIVAPHTTYTLTGFVPFLTTGTSSAPIPTTTATATGGPTTSVTCPSPSWLIDGHCVGNTPGWNPAPQNPTETDDWAWDGRPRPPWETATTGV</sequence>
<evidence type="ECO:0000256" key="1">
    <source>
        <dbReference type="SAM" id="MobiDB-lite"/>
    </source>
</evidence>
<feature type="compositionally biased region" description="Polar residues" evidence="1">
    <location>
        <begin position="29"/>
        <end position="41"/>
    </location>
</feature>
<feature type="region of interest" description="Disordered" evidence="1">
    <location>
        <begin position="111"/>
        <end position="132"/>
    </location>
</feature>
<dbReference type="GeneID" id="3872791"/>